<evidence type="ECO:0000313" key="4">
    <source>
        <dbReference type="EMBL" id="HGK23237.1"/>
    </source>
</evidence>
<evidence type="ECO:0000256" key="2">
    <source>
        <dbReference type="ARBA" id="ARBA00022723"/>
    </source>
</evidence>
<dbReference type="Pfam" id="PF01557">
    <property type="entry name" value="FAA_hydrolase"/>
    <property type="match status" value="1"/>
</dbReference>
<dbReference type="RefSeq" id="WP_012548430.1">
    <property type="nucleotide sequence ID" value="NZ_VTFL01000002.1"/>
</dbReference>
<dbReference type="InterPro" id="IPR011234">
    <property type="entry name" value="Fumarylacetoacetase-like_C"/>
</dbReference>
<dbReference type="InterPro" id="IPR036663">
    <property type="entry name" value="Fumarylacetoacetase_C_sf"/>
</dbReference>
<comment type="similarity">
    <text evidence="1">Belongs to the FAH family.</text>
</comment>
<dbReference type="OMA" id="NCRKVIC"/>
<dbReference type="Gene3D" id="3.90.850.10">
    <property type="entry name" value="Fumarylacetoacetase-like, C-terminal domain"/>
    <property type="match status" value="1"/>
</dbReference>
<dbReference type="AlphaFoldDB" id="A0A7V4DX06"/>
<name>A0A7V4DX06_DICTH</name>
<protein>
    <submittedName>
        <fullName evidence="4">FAA hydrolase family protein</fullName>
    </submittedName>
</protein>
<dbReference type="GO" id="GO:0019752">
    <property type="term" value="P:carboxylic acid metabolic process"/>
    <property type="evidence" value="ECO:0007669"/>
    <property type="project" value="UniProtKB-ARBA"/>
</dbReference>
<feature type="domain" description="Fumarylacetoacetase-like C-terminal" evidence="3">
    <location>
        <begin position="91"/>
        <end position="293"/>
    </location>
</feature>
<sequence>MKIANLISGDRFFIGLLFEDKILNLTKAILMYSSIYDKTLKHMEKIDDLLYIDNLYEYLNKVQDFILEHNLIYSLAEEKYKFLPPILKPQKILALGRNYVEHAKELGHKVPKEPVFFSKALSSLLAHEGKIVYPSFLTRVDPEVELGVIIRKRGKYIKEDEAFDYVLGYTVVNDVTARDMQAEDFSNTNPWFRSKSFDTFCPVGPFLVLKESIKDPHNLNIELRVNGEVRQKDNTKNMLFKIPQIISYISKHLTLEAGDIIATGTPSGIAPIYPGDVVECIVEKIGVLRNKVVKEDL</sequence>
<gene>
    <name evidence="4" type="ORF">ENU78_02125</name>
</gene>
<dbReference type="FunFam" id="3.90.850.10:FF:000002">
    <property type="entry name" value="2-hydroxyhepta-2,4-diene-1,7-dioate isomerase"/>
    <property type="match status" value="1"/>
</dbReference>
<dbReference type="PANTHER" id="PTHR11820">
    <property type="entry name" value="ACYLPYRUVASE"/>
    <property type="match status" value="1"/>
</dbReference>
<dbReference type="GO" id="GO:0018773">
    <property type="term" value="F:acetylpyruvate hydrolase activity"/>
    <property type="evidence" value="ECO:0007669"/>
    <property type="project" value="TreeGrafter"/>
</dbReference>
<dbReference type="SUPFAM" id="SSF56529">
    <property type="entry name" value="FAH"/>
    <property type="match status" value="1"/>
</dbReference>
<evidence type="ECO:0000259" key="3">
    <source>
        <dbReference type="Pfam" id="PF01557"/>
    </source>
</evidence>
<reference evidence="4" key="1">
    <citation type="journal article" date="2020" name="mSystems">
        <title>Genome- and Community-Level Interaction Insights into Carbon Utilization and Element Cycling Functions of Hydrothermarchaeota in Hydrothermal Sediment.</title>
        <authorList>
            <person name="Zhou Z."/>
            <person name="Liu Y."/>
            <person name="Xu W."/>
            <person name="Pan J."/>
            <person name="Luo Z.H."/>
            <person name="Li M."/>
        </authorList>
    </citation>
    <scope>NUCLEOTIDE SEQUENCE [LARGE SCALE GENOMIC DNA]</scope>
    <source>
        <strain evidence="4">SpSt-70</strain>
    </source>
</reference>
<dbReference type="GO" id="GO:0046872">
    <property type="term" value="F:metal ion binding"/>
    <property type="evidence" value="ECO:0007669"/>
    <property type="project" value="UniProtKB-KW"/>
</dbReference>
<proteinExistence type="inferred from homology"/>
<evidence type="ECO:0000256" key="1">
    <source>
        <dbReference type="ARBA" id="ARBA00010211"/>
    </source>
</evidence>
<accession>A0A7V4DX06</accession>
<organism evidence="4">
    <name type="scientific">Dictyoglomus thermophilum</name>
    <dbReference type="NCBI Taxonomy" id="14"/>
    <lineage>
        <taxon>Bacteria</taxon>
        <taxon>Pseudomonadati</taxon>
        <taxon>Dictyoglomota</taxon>
        <taxon>Dictyoglomia</taxon>
        <taxon>Dictyoglomales</taxon>
        <taxon>Dictyoglomaceae</taxon>
        <taxon>Dictyoglomus</taxon>
    </lineage>
</organism>
<keyword evidence="2" id="KW-0479">Metal-binding</keyword>
<comment type="caution">
    <text evidence="4">The sequence shown here is derived from an EMBL/GenBank/DDBJ whole genome shotgun (WGS) entry which is preliminary data.</text>
</comment>
<dbReference type="PANTHER" id="PTHR11820:SF7">
    <property type="entry name" value="ACYLPYRUVASE FAHD1, MITOCHONDRIAL"/>
    <property type="match status" value="1"/>
</dbReference>
<keyword evidence="4" id="KW-0378">Hydrolase</keyword>
<dbReference type="GO" id="GO:0016853">
    <property type="term" value="F:isomerase activity"/>
    <property type="evidence" value="ECO:0007669"/>
    <property type="project" value="UniProtKB-ARBA"/>
</dbReference>
<dbReference type="EMBL" id="DTDV01000006">
    <property type="protein sequence ID" value="HGK23237.1"/>
    <property type="molecule type" value="Genomic_DNA"/>
</dbReference>